<evidence type="ECO:0000256" key="1">
    <source>
        <dbReference type="ARBA" id="ARBA00004418"/>
    </source>
</evidence>
<feature type="domain" description="Peptidase S26" evidence="6">
    <location>
        <begin position="21"/>
        <end position="184"/>
    </location>
</feature>
<keyword evidence="4" id="KW-0574">Periplasm</keyword>
<comment type="caution">
    <text evidence="7">The sequence shown here is derived from an EMBL/GenBank/DDBJ whole genome shotgun (WGS) entry which is preliminary data.</text>
</comment>
<dbReference type="NCBIfam" id="TIGR02771">
    <property type="entry name" value="TraF_Ti"/>
    <property type="match status" value="1"/>
</dbReference>
<protein>
    <submittedName>
        <fullName evidence="7">Conjugal transfer protein TraF</fullName>
    </submittedName>
</protein>
<dbReference type="EMBL" id="LSRP01000125">
    <property type="protein sequence ID" value="OJF91491.1"/>
    <property type="molecule type" value="Genomic_DNA"/>
</dbReference>
<evidence type="ECO:0000256" key="2">
    <source>
        <dbReference type="ARBA" id="ARBA00005849"/>
    </source>
</evidence>
<dbReference type="AlphaFoldDB" id="A0A657LRA3"/>
<gene>
    <name evidence="7" type="ORF">AX760_23320</name>
</gene>
<evidence type="ECO:0000256" key="4">
    <source>
        <dbReference type="ARBA" id="ARBA00022764"/>
    </source>
</evidence>
<reference evidence="7 8" key="1">
    <citation type="submission" date="2016-02" db="EMBL/GenBank/DDBJ databases">
        <title>Genome sequencing of a beta-galactosidase producing bacteria Rhizobium sp. 59.</title>
        <authorList>
            <person name="Wang D."/>
            <person name="Kot W."/>
            <person name="Qin Y."/>
            <person name="Hansen L."/>
            <person name="Naqvi K."/>
            <person name="Rensing C."/>
        </authorList>
    </citation>
    <scope>NUCLEOTIDE SEQUENCE [LARGE SCALE GENOMIC DNA]</scope>
    <source>
        <strain evidence="7 8">59</strain>
    </source>
</reference>
<comment type="subcellular location">
    <subcellularLocation>
        <location evidence="1">Periplasm</location>
    </subcellularLocation>
</comment>
<dbReference type="InterPro" id="IPR014139">
    <property type="entry name" value="Peptidase_S26C_TraF"/>
</dbReference>
<evidence type="ECO:0000256" key="3">
    <source>
        <dbReference type="ARBA" id="ARBA00022729"/>
    </source>
</evidence>
<dbReference type="OrthoDB" id="5360818at2"/>
<comment type="similarity">
    <text evidence="2">Belongs to the peptidase S26C family.</text>
</comment>
<dbReference type="SUPFAM" id="SSF51306">
    <property type="entry name" value="LexA/Signal peptidase"/>
    <property type="match status" value="1"/>
</dbReference>
<dbReference type="GO" id="GO:0004252">
    <property type="term" value="F:serine-type endopeptidase activity"/>
    <property type="evidence" value="ECO:0007669"/>
    <property type="project" value="InterPro"/>
</dbReference>
<keyword evidence="8" id="KW-1185">Reference proteome</keyword>
<dbReference type="Gene3D" id="2.10.109.10">
    <property type="entry name" value="Umud Fragment, subunit A"/>
    <property type="match status" value="1"/>
</dbReference>
<dbReference type="Proteomes" id="UP000182661">
    <property type="component" value="Unassembled WGS sequence"/>
</dbReference>
<evidence type="ECO:0000313" key="7">
    <source>
        <dbReference type="EMBL" id="OJF91491.1"/>
    </source>
</evidence>
<dbReference type="Pfam" id="PF10502">
    <property type="entry name" value="Peptidase_S26"/>
    <property type="match status" value="1"/>
</dbReference>
<dbReference type="GO" id="GO:0006465">
    <property type="term" value="P:signal peptide processing"/>
    <property type="evidence" value="ECO:0007669"/>
    <property type="project" value="InterPro"/>
</dbReference>
<dbReference type="InterPro" id="IPR036286">
    <property type="entry name" value="LexA/Signal_pep-like_sf"/>
</dbReference>
<dbReference type="RefSeq" id="WP_071835182.1">
    <property type="nucleotide sequence ID" value="NZ_LSRP01000125.1"/>
</dbReference>
<evidence type="ECO:0000256" key="5">
    <source>
        <dbReference type="ARBA" id="ARBA00022971"/>
    </source>
</evidence>
<name>A0A657LRA3_9HYPH</name>
<evidence type="ECO:0000259" key="6">
    <source>
        <dbReference type="Pfam" id="PF10502"/>
    </source>
</evidence>
<keyword evidence="3" id="KW-0732">Signal</keyword>
<keyword evidence="5" id="KW-0184">Conjugation</keyword>
<organism evidence="7 8">
    <name type="scientific">Pararhizobium antarcticum</name>
    <dbReference type="NCBI Taxonomy" id="1798805"/>
    <lineage>
        <taxon>Bacteria</taxon>
        <taxon>Pseudomonadati</taxon>
        <taxon>Pseudomonadota</taxon>
        <taxon>Alphaproteobacteria</taxon>
        <taxon>Hyphomicrobiales</taxon>
        <taxon>Rhizobiaceae</taxon>
        <taxon>Rhizobium/Agrobacterium group</taxon>
        <taxon>Pararhizobium</taxon>
    </lineage>
</organism>
<evidence type="ECO:0000313" key="8">
    <source>
        <dbReference type="Proteomes" id="UP000182661"/>
    </source>
</evidence>
<dbReference type="NCBIfam" id="NF010412">
    <property type="entry name" value="PRK13838.1"/>
    <property type="match status" value="1"/>
</dbReference>
<proteinExistence type="inferred from homology"/>
<dbReference type="InterPro" id="IPR019533">
    <property type="entry name" value="Peptidase_S26"/>
</dbReference>
<dbReference type="GO" id="GO:0042597">
    <property type="term" value="C:periplasmic space"/>
    <property type="evidence" value="ECO:0007669"/>
    <property type="project" value="UniProtKB-SubCell"/>
</dbReference>
<sequence length="188" mass="19837">MSGAAHAQTATRSDRKTATAIVVSAGIGALSIFEIGWIGGYRINLTPSEPLGLWRIVPLDRPATVGDVVFICPPETAAMREARSRGYLRSGLCPAGYAPLIKTIIGVAGQDVEVGVDVRIAGHSVPRSNISVVDGEGRPLTGWSGGVITVGFLFIHSDFIGSFDSRYFGPIPASSILGLAREVWTYVP</sequence>
<accession>A0A657LRA3</accession>